<comment type="subunit">
    <text evidence="2">Homotrimer.</text>
</comment>
<sequence>MKSEVINTNNAPIPTGPYVQAINTQNMIFISGQLPIYPNTNIIPNNIYDQTYQALQNILNIIDTINLKIENIIKTTLFLINIDDLPDVNNSYKKFFYTHSVGKKMHLPARSCVEVSRLPKNANIEIEAIAIKPTN</sequence>
<evidence type="ECO:0000313" key="3">
    <source>
        <dbReference type="EMBL" id="URJ25123.1"/>
    </source>
</evidence>
<dbReference type="SUPFAM" id="SSF55298">
    <property type="entry name" value="YjgF-like"/>
    <property type="match status" value="1"/>
</dbReference>
<keyword evidence="3" id="KW-0378">Hydrolase</keyword>
<dbReference type="InterPro" id="IPR006056">
    <property type="entry name" value="RidA"/>
</dbReference>
<dbReference type="PANTHER" id="PTHR11803">
    <property type="entry name" value="2-IMINOBUTANOATE/2-IMINOPROPANOATE DEAMINASE RIDA"/>
    <property type="match status" value="1"/>
</dbReference>
<dbReference type="Pfam" id="PF01042">
    <property type="entry name" value="Ribonuc_L-PSP"/>
    <property type="match status" value="1"/>
</dbReference>
<dbReference type="RefSeq" id="WP_250223254.1">
    <property type="nucleotide sequence ID" value="NZ_CP097762.1"/>
</dbReference>
<dbReference type="Proteomes" id="UP001056834">
    <property type="component" value="Chromosome"/>
</dbReference>
<keyword evidence="4" id="KW-1185">Reference proteome</keyword>
<dbReference type="InterPro" id="IPR019897">
    <property type="entry name" value="RidA_CS"/>
</dbReference>
<gene>
    <name evidence="3" type="ORF">M9405_00045</name>
</gene>
<protein>
    <submittedName>
        <fullName evidence="3">Rid family detoxifying hydrolase</fullName>
    </submittedName>
</protein>
<evidence type="ECO:0000313" key="4">
    <source>
        <dbReference type="Proteomes" id="UP001056834"/>
    </source>
</evidence>
<dbReference type="NCBIfam" id="TIGR00004">
    <property type="entry name" value="Rid family detoxifying hydrolase"/>
    <property type="match status" value="1"/>
</dbReference>
<dbReference type="EMBL" id="CP097762">
    <property type="protein sequence ID" value="URJ25123.1"/>
    <property type="molecule type" value="Genomic_DNA"/>
</dbReference>
<proteinExistence type="inferred from homology"/>
<reference evidence="3" key="1">
    <citation type="submission" date="2022-05" db="EMBL/GenBank/DDBJ databases">
        <title>Impact of host demography and evolutionary history on endosymbiont molecular evolution: a test in carpenter ants (Genus Camponotus) and their Blochmannia endosymbionts.</title>
        <authorList>
            <person name="Manthey J.D."/>
            <person name="Giron J.C."/>
            <person name="Hruska J.P."/>
        </authorList>
    </citation>
    <scope>NUCLEOTIDE SEQUENCE</scope>
    <source>
        <strain evidence="3">C-006</strain>
    </source>
</reference>
<dbReference type="InterPro" id="IPR006175">
    <property type="entry name" value="YjgF/YER057c/UK114"/>
</dbReference>
<organism evidence="3 4">
    <name type="scientific">Candidatus Blochmannia ocreatus</name>
    <name type="common">nom. nud.</name>
    <dbReference type="NCBI Taxonomy" id="251538"/>
    <lineage>
        <taxon>Bacteria</taxon>
        <taxon>Pseudomonadati</taxon>
        <taxon>Pseudomonadota</taxon>
        <taxon>Gammaproteobacteria</taxon>
        <taxon>Enterobacterales</taxon>
        <taxon>Enterobacteriaceae</taxon>
        <taxon>ant endosymbionts</taxon>
        <taxon>Candidatus Blochmanniella</taxon>
    </lineage>
</organism>
<evidence type="ECO:0000256" key="1">
    <source>
        <dbReference type="ARBA" id="ARBA00010552"/>
    </source>
</evidence>
<dbReference type="Gene3D" id="3.30.1330.40">
    <property type="entry name" value="RutC-like"/>
    <property type="match status" value="1"/>
</dbReference>
<dbReference type="PROSITE" id="PS01094">
    <property type="entry name" value="UPF0076"/>
    <property type="match status" value="1"/>
</dbReference>
<comment type="similarity">
    <text evidence="1">Belongs to the RutC family.</text>
</comment>
<dbReference type="PANTHER" id="PTHR11803:SF39">
    <property type="entry name" value="2-IMINOBUTANOATE_2-IMINOPROPANOATE DEAMINASE"/>
    <property type="match status" value="1"/>
</dbReference>
<evidence type="ECO:0000256" key="2">
    <source>
        <dbReference type="ARBA" id="ARBA00011233"/>
    </source>
</evidence>
<dbReference type="InterPro" id="IPR035959">
    <property type="entry name" value="RutC-like_sf"/>
</dbReference>
<dbReference type="GO" id="GO:0016787">
    <property type="term" value="F:hydrolase activity"/>
    <property type="evidence" value="ECO:0007669"/>
    <property type="project" value="UniProtKB-KW"/>
</dbReference>
<dbReference type="CDD" id="cd00448">
    <property type="entry name" value="YjgF_YER057c_UK114_family"/>
    <property type="match status" value="1"/>
</dbReference>
<accession>A0ABY4SVM8</accession>
<name>A0ABY4SVM8_9ENTR</name>